<keyword evidence="3 5" id="KW-0238">DNA-binding</keyword>
<dbReference type="Pfam" id="PF22022">
    <property type="entry name" value="Phage_int_M"/>
    <property type="match status" value="1"/>
</dbReference>
<dbReference type="PROSITE" id="PS51898">
    <property type="entry name" value="TYR_RECOMBINASE"/>
    <property type="match status" value="1"/>
</dbReference>
<dbReference type="InterPro" id="IPR011010">
    <property type="entry name" value="DNA_brk_join_enz"/>
</dbReference>
<evidence type="ECO:0000313" key="9">
    <source>
        <dbReference type="EMBL" id="ACB35423.1"/>
    </source>
</evidence>
<feature type="domain" description="Tyr recombinase" evidence="7">
    <location>
        <begin position="230"/>
        <end position="408"/>
    </location>
</feature>
<dbReference type="RefSeq" id="WP_012348172.1">
    <property type="nucleotide sequence ID" value="NC_010524.1"/>
</dbReference>
<evidence type="ECO:0000256" key="2">
    <source>
        <dbReference type="ARBA" id="ARBA00022908"/>
    </source>
</evidence>
<dbReference type="PANTHER" id="PTHR30629:SF2">
    <property type="entry name" value="PROPHAGE INTEGRASE INTS-RELATED"/>
    <property type="match status" value="1"/>
</dbReference>
<dbReference type="InterPro" id="IPR053876">
    <property type="entry name" value="Phage_int_M"/>
</dbReference>
<keyword evidence="4" id="KW-0233">DNA recombination</keyword>
<evidence type="ECO:0000256" key="5">
    <source>
        <dbReference type="PROSITE-ProRule" id="PRU01248"/>
    </source>
</evidence>
<dbReference type="Gene3D" id="1.10.150.130">
    <property type="match status" value="1"/>
</dbReference>
<name>B1Y106_LEPCP</name>
<reference evidence="9 10" key="1">
    <citation type="submission" date="2008-03" db="EMBL/GenBank/DDBJ databases">
        <title>Complete sequence of Leptothrix cholodnii SP-6.</title>
        <authorList>
            <consortium name="US DOE Joint Genome Institute"/>
            <person name="Copeland A."/>
            <person name="Lucas S."/>
            <person name="Lapidus A."/>
            <person name="Glavina del Rio T."/>
            <person name="Dalin E."/>
            <person name="Tice H."/>
            <person name="Bruce D."/>
            <person name="Goodwin L."/>
            <person name="Pitluck S."/>
            <person name="Chertkov O."/>
            <person name="Brettin T."/>
            <person name="Detter J.C."/>
            <person name="Han C."/>
            <person name="Kuske C.R."/>
            <person name="Schmutz J."/>
            <person name="Larimer F."/>
            <person name="Land M."/>
            <person name="Hauser L."/>
            <person name="Kyrpides N."/>
            <person name="Lykidis A."/>
            <person name="Emerson D."/>
            <person name="Richardson P."/>
        </authorList>
    </citation>
    <scope>NUCLEOTIDE SEQUENCE [LARGE SCALE GENOMIC DNA]</scope>
    <source>
        <strain evidence="10">ATCC 51168 / LMG 8142 / SP-6</strain>
    </source>
</reference>
<dbReference type="Pfam" id="PF00589">
    <property type="entry name" value="Phage_integrase"/>
    <property type="match status" value="1"/>
</dbReference>
<sequence>MATAQIKSDTGLRAELKAIVDGKKPARRIGDGGGLYLLPLVKGGAHGWRLDYTFNGKRKTLSLGTYPDTGLSLARKKAAEARTLVAEGTDPSEHRKGVKEERERQHLAGQEAAQRAAAGLAEPGSLEAVAADWLQHRAGAWTEGTRHNIAGSLKRYVFPTLGRRPVGEIAPGEIRTCVQRIEASGAAETAGRVFQRLRALYRYAVAHELVAADPTYPLKPSEIFRPRDTKHRPAMSAQEAPAFLRKLADYGGDPTVRNALLLLVLTAVRPGELRAAEWTEIDEAAALWRIPAAHMKMKAEHLVPLSVQALAVLEEMRALTGTQALIFPSPFYPGRPFSENTMNSALARMGYKGEATAHGMRTLFSTSANEAGHRGDVIERQLAHEERDDVRGAYNRAEYMAERRRLMTWWGERVDSMRRGAEVIPFKAA</sequence>
<dbReference type="InterPro" id="IPR050808">
    <property type="entry name" value="Phage_Integrase"/>
</dbReference>
<dbReference type="InterPro" id="IPR044068">
    <property type="entry name" value="CB"/>
</dbReference>
<feature type="compositionally biased region" description="Basic and acidic residues" evidence="6">
    <location>
        <begin position="91"/>
        <end position="106"/>
    </location>
</feature>
<dbReference type="CDD" id="cd00801">
    <property type="entry name" value="INT_P4_C"/>
    <property type="match status" value="1"/>
</dbReference>
<dbReference type="InterPro" id="IPR010998">
    <property type="entry name" value="Integrase_recombinase_N"/>
</dbReference>
<evidence type="ECO:0000259" key="8">
    <source>
        <dbReference type="PROSITE" id="PS51900"/>
    </source>
</evidence>
<dbReference type="EMBL" id="CP001013">
    <property type="protein sequence ID" value="ACB35423.1"/>
    <property type="molecule type" value="Genomic_DNA"/>
</dbReference>
<dbReference type="PROSITE" id="PS51900">
    <property type="entry name" value="CB"/>
    <property type="match status" value="1"/>
</dbReference>
<keyword evidence="10" id="KW-1185">Reference proteome</keyword>
<dbReference type="GO" id="GO:0015074">
    <property type="term" value="P:DNA integration"/>
    <property type="evidence" value="ECO:0007669"/>
    <property type="project" value="UniProtKB-KW"/>
</dbReference>
<dbReference type="GO" id="GO:0006310">
    <property type="term" value="P:DNA recombination"/>
    <property type="evidence" value="ECO:0007669"/>
    <property type="project" value="UniProtKB-KW"/>
</dbReference>
<dbReference type="PANTHER" id="PTHR30629">
    <property type="entry name" value="PROPHAGE INTEGRASE"/>
    <property type="match status" value="1"/>
</dbReference>
<dbReference type="Pfam" id="PF13356">
    <property type="entry name" value="Arm-DNA-bind_3"/>
    <property type="match status" value="1"/>
</dbReference>
<proteinExistence type="inferred from homology"/>
<dbReference type="GO" id="GO:0003677">
    <property type="term" value="F:DNA binding"/>
    <property type="evidence" value="ECO:0007669"/>
    <property type="project" value="UniProtKB-UniRule"/>
</dbReference>
<evidence type="ECO:0000256" key="1">
    <source>
        <dbReference type="ARBA" id="ARBA00008857"/>
    </source>
</evidence>
<organism evidence="9 10">
    <name type="scientific">Leptothrix cholodnii (strain ATCC 51168 / LMG 8142 / SP-6)</name>
    <name type="common">Leptothrix discophora (strain SP-6)</name>
    <dbReference type="NCBI Taxonomy" id="395495"/>
    <lineage>
        <taxon>Bacteria</taxon>
        <taxon>Pseudomonadati</taxon>
        <taxon>Pseudomonadota</taxon>
        <taxon>Betaproteobacteria</taxon>
        <taxon>Burkholderiales</taxon>
        <taxon>Sphaerotilaceae</taxon>
        <taxon>Leptothrix</taxon>
    </lineage>
</organism>
<evidence type="ECO:0000256" key="4">
    <source>
        <dbReference type="ARBA" id="ARBA00023172"/>
    </source>
</evidence>
<dbReference type="InterPro" id="IPR038488">
    <property type="entry name" value="Integrase_DNA-bd_sf"/>
</dbReference>
<feature type="compositionally biased region" description="Low complexity" evidence="6">
    <location>
        <begin position="107"/>
        <end position="116"/>
    </location>
</feature>
<evidence type="ECO:0000313" key="10">
    <source>
        <dbReference type="Proteomes" id="UP000001693"/>
    </source>
</evidence>
<evidence type="ECO:0000259" key="7">
    <source>
        <dbReference type="PROSITE" id="PS51898"/>
    </source>
</evidence>
<dbReference type="STRING" id="395495.Lcho_3163"/>
<dbReference type="Gene3D" id="1.10.443.10">
    <property type="entry name" value="Intergrase catalytic core"/>
    <property type="match status" value="1"/>
</dbReference>
<feature type="domain" description="Core-binding (CB)" evidence="8">
    <location>
        <begin position="124"/>
        <end position="205"/>
    </location>
</feature>
<gene>
    <name evidence="9" type="ordered locus">Lcho_3163</name>
</gene>
<keyword evidence="2" id="KW-0229">DNA integration</keyword>
<protein>
    <submittedName>
        <fullName evidence="9">Integrase family protein</fullName>
    </submittedName>
</protein>
<dbReference type="AlphaFoldDB" id="B1Y106"/>
<comment type="similarity">
    <text evidence="1">Belongs to the 'phage' integrase family.</text>
</comment>
<dbReference type="KEGG" id="lch:Lcho_3163"/>
<dbReference type="SUPFAM" id="SSF56349">
    <property type="entry name" value="DNA breaking-rejoining enzymes"/>
    <property type="match status" value="1"/>
</dbReference>
<dbReference type="InterPro" id="IPR013762">
    <property type="entry name" value="Integrase-like_cat_sf"/>
</dbReference>
<feature type="region of interest" description="Disordered" evidence="6">
    <location>
        <begin position="82"/>
        <end position="116"/>
    </location>
</feature>
<dbReference type="eggNOG" id="COG0582">
    <property type="taxonomic scope" value="Bacteria"/>
</dbReference>
<dbReference type="HOGENOM" id="CLU_027562_0_0_4"/>
<accession>B1Y106</accession>
<dbReference type="InterPro" id="IPR002104">
    <property type="entry name" value="Integrase_catalytic"/>
</dbReference>
<evidence type="ECO:0000256" key="3">
    <source>
        <dbReference type="ARBA" id="ARBA00023125"/>
    </source>
</evidence>
<dbReference type="InterPro" id="IPR025166">
    <property type="entry name" value="Integrase_DNA_bind_dom"/>
</dbReference>
<dbReference type="Proteomes" id="UP000001693">
    <property type="component" value="Chromosome"/>
</dbReference>
<evidence type="ECO:0000256" key="6">
    <source>
        <dbReference type="SAM" id="MobiDB-lite"/>
    </source>
</evidence>
<dbReference type="Gene3D" id="3.30.160.390">
    <property type="entry name" value="Integrase, DNA-binding domain"/>
    <property type="match status" value="1"/>
</dbReference>